<organism evidence="2 3">
    <name type="scientific">Flemingia macrophylla</name>
    <dbReference type="NCBI Taxonomy" id="520843"/>
    <lineage>
        <taxon>Eukaryota</taxon>
        <taxon>Viridiplantae</taxon>
        <taxon>Streptophyta</taxon>
        <taxon>Embryophyta</taxon>
        <taxon>Tracheophyta</taxon>
        <taxon>Spermatophyta</taxon>
        <taxon>Magnoliopsida</taxon>
        <taxon>eudicotyledons</taxon>
        <taxon>Gunneridae</taxon>
        <taxon>Pentapetalae</taxon>
        <taxon>rosids</taxon>
        <taxon>fabids</taxon>
        <taxon>Fabales</taxon>
        <taxon>Fabaceae</taxon>
        <taxon>Papilionoideae</taxon>
        <taxon>50 kb inversion clade</taxon>
        <taxon>NPAAA clade</taxon>
        <taxon>indigoferoid/millettioid clade</taxon>
        <taxon>Phaseoleae</taxon>
        <taxon>Flemingia</taxon>
    </lineage>
</organism>
<dbReference type="EMBL" id="JBGMDY010000007">
    <property type="protein sequence ID" value="KAL2326973.1"/>
    <property type="molecule type" value="Genomic_DNA"/>
</dbReference>
<name>A0ABD1LUJ4_9FABA</name>
<reference evidence="2 3" key="1">
    <citation type="submission" date="2024-08" db="EMBL/GenBank/DDBJ databases">
        <title>Insights into the chromosomal genome structure of Flemingia macrophylla.</title>
        <authorList>
            <person name="Ding Y."/>
            <person name="Zhao Y."/>
            <person name="Bi W."/>
            <person name="Wu M."/>
            <person name="Zhao G."/>
            <person name="Gong Y."/>
            <person name="Li W."/>
            <person name="Zhang P."/>
        </authorList>
    </citation>
    <scope>NUCLEOTIDE SEQUENCE [LARGE SCALE GENOMIC DNA]</scope>
    <source>
        <strain evidence="2">DYQJB</strain>
        <tissue evidence="2">Leaf</tissue>
    </source>
</reference>
<evidence type="ECO:0000313" key="2">
    <source>
        <dbReference type="EMBL" id="KAL2326973.1"/>
    </source>
</evidence>
<sequence length="114" mass="12735">MRYIVLSISDIAFVNHACCYLNVSAIDEDETLLAPRPYLKLRHCYTIVASLLAKKLSDITLLHSKPRHPCTTSNSLQVEAPSHVPRPHHMSKHPHTYPNVTLSRGTFTCTSASP</sequence>
<evidence type="ECO:0000256" key="1">
    <source>
        <dbReference type="SAM" id="MobiDB-lite"/>
    </source>
</evidence>
<dbReference type="Proteomes" id="UP001603857">
    <property type="component" value="Unassembled WGS sequence"/>
</dbReference>
<evidence type="ECO:0000313" key="3">
    <source>
        <dbReference type="Proteomes" id="UP001603857"/>
    </source>
</evidence>
<feature type="region of interest" description="Disordered" evidence="1">
    <location>
        <begin position="68"/>
        <end position="95"/>
    </location>
</feature>
<keyword evidence="3" id="KW-1185">Reference proteome</keyword>
<accession>A0ABD1LUJ4</accession>
<dbReference type="AlphaFoldDB" id="A0ABD1LUJ4"/>
<feature type="compositionally biased region" description="Basic residues" evidence="1">
    <location>
        <begin position="85"/>
        <end position="95"/>
    </location>
</feature>
<proteinExistence type="predicted"/>
<comment type="caution">
    <text evidence="2">The sequence shown here is derived from an EMBL/GenBank/DDBJ whole genome shotgun (WGS) entry which is preliminary data.</text>
</comment>
<gene>
    <name evidence="2" type="ORF">Fmac_020400</name>
</gene>
<protein>
    <submittedName>
        <fullName evidence="2">Uncharacterized protein</fullName>
    </submittedName>
</protein>